<dbReference type="InterPro" id="IPR001878">
    <property type="entry name" value="Znf_CCHC"/>
</dbReference>
<evidence type="ECO:0000259" key="9">
    <source>
        <dbReference type="PROSITE" id="PS50158"/>
    </source>
</evidence>
<keyword evidence="8" id="KW-1133">Transmembrane helix</keyword>
<organism evidence="10 11">
    <name type="scientific">Purpureocillium lavendulum</name>
    <dbReference type="NCBI Taxonomy" id="1247861"/>
    <lineage>
        <taxon>Eukaryota</taxon>
        <taxon>Fungi</taxon>
        <taxon>Dikarya</taxon>
        <taxon>Ascomycota</taxon>
        <taxon>Pezizomycotina</taxon>
        <taxon>Sordariomycetes</taxon>
        <taxon>Hypocreomycetidae</taxon>
        <taxon>Hypocreales</taxon>
        <taxon>Ophiocordycipitaceae</taxon>
        <taxon>Purpureocillium</taxon>
    </lineage>
</organism>
<dbReference type="PANTHER" id="PTHR44006">
    <property type="entry name" value="U5 SMALL NUCLEAR RIBONUCLEOPROTEIN 40 KDA PROTEIN"/>
    <property type="match status" value="1"/>
</dbReference>
<dbReference type="GO" id="GO:0008380">
    <property type="term" value="P:RNA splicing"/>
    <property type="evidence" value="ECO:0007669"/>
    <property type="project" value="UniProtKB-KW"/>
</dbReference>
<dbReference type="SUPFAM" id="SSF57756">
    <property type="entry name" value="Retrovirus zinc finger-like domains"/>
    <property type="match status" value="3"/>
</dbReference>
<feature type="repeat" description="WD" evidence="6">
    <location>
        <begin position="191"/>
        <end position="225"/>
    </location>
</feature>
<evidence type="ECO:0000256" key="4">
    <source>
        <dbReference type="ARBA" id="ARBA00023187"/>
    </source>
</evidence>
<keyword evidence="8" id="KW-0472">Membrane</keyword>
<evidence type="ECO:0000256" key="3">
    <source>
        <dbReference type="ARBA" id="ARBA00022737"/>
    </source>
</evidence>
<dbReference type="PROSITE" id="PS50294">
    <property type="entry name" value="WD_REPEATS_REGION"/>
    <property type="match status" value="5"/>
</dbReference>
<feature type="repeat" description="WD" evidence="6">
    <location>
        <begin position="142"/>
        <end position="184"/>
    </location>
</feature>
<feature type="domain" description="CCHC-type" evidence="9">
    <location>
        <begin position="883"/>
        <end position="896"/>
    </location>
</feature>
<evidence type="ECO:0000256" key="1">
    <source>
        <dbReference type="ARBA" id="ARBA00022574"/>
    </source>
</evidence>
<dbReference type="GO" id="GO:0003723">
    <property type="term" value="F:RNA binding"/>
    <property type="evidence" value="ECO:0007669"/>
    <property type="project" value="TreeGrafter"/>
</dbReference>
<dbReference type="PROSITE" id="PS50082">
    <property type="entry name" value="WD_REPEATS_2"/>
    <property type="match status" value="6"/>
</dbReference>
<feature type="repeat" description="WD" evidence="6">
    <location>
        <begin position="57"/>
        <end position="88"/>
    </location>
</feature>
<feature type="domain" description="CCHC-type" evidence="9">
    <location>
        <begin position="783"/>
        <end position="797"/>
    </location>
</feature>
<dbReference type="GO" id="GO:0006397">
    <property type="term" value="P:mRNA processing"/>
    <property type="evidence" value="ECO:0007669"/>
    <property type="project" value="UniProtKB-KW"/>
</dbReference>
<keyword evidence="1 6" id="KW-0853">WD repeat</keyword>
<dbReference type="InterPro" id="IPR036875">
    <property type="entry name" value="Znf_CCHC_sf"/>
</dbReference>
<dbReference type="CDD" id="cd00200">
    <property type="entry name" value="WD40"/>
    <property type="match status" value="1"/>
</dbReference>
<feature type="region of interest" description="Disordered" evidence="7">
    <location>
        <begin position="1"/>
        <end position="23"/>
    </location>
</feature>
<dbReference type="InterPro" id="IPR001680">
    <property type="entry name" value="WD40_rpt"/>
</dbReference>
<dbReference type="InterPro" id="IPR019775">
    <property type="entry name" value="WD40_repeat_CS"/>
</dbReference>
<feature type="domain" description="CCHC-type" evidence="9">
    <location>
        <begin position="763"/>
        <end position="776"/>
    </location>
</feature>
<dbReference type="PRINTS" id="PR00320">
    <property type="entry name" value="GPROTEINBRPT"/>
</dbReference>
<evidence type="ECO:0000313" key="10">
    <source>
        <dbReference type="EMBL" id="KAJ6443540.1"/>
    </source>
</evidence>
<dbReference type="PANTHER" id="PTHR44006:SF1">
    <property type="entry name" value="U5 SMALL NUCLEAR RIBONUCLEOPROTEIN 40 KDA PROTEIN"/>
    <property type="match status" value="1"/>
</dbReference>
<dbReference type="Pfam" id="PF00098">
    <property type="entry name" value="zf-CCHC"/>
    <property type="match status" value="6"/>
</dbReference>
<feature type="repeat" description="WD" evidence="6">
    <location>
        <begin position="276"/>
        <end position="317"/>
    </location>
</feature>
<keyword evidence="5" id="KW-0863">Zinc-finger</keyword>
<feature type="repeat" description="WD" evidence="6">
    <location>
        <begin position="100"/>
        <end position="141"/>
    </location>
</feature>
<keyword evidence="2" id="KW-0507">mRNA processing</keyword>
<feature type="compositionally biased region" description="Basic and acidic residues" evidence="7">
    <location>
        <begin position="1"/>
        <end position="13"/>
    </location>
</feature>
<dbReference type="InterPro" id="IPR036322">
    <property type="entry name" value="WD40_repeat_dom_sf"/>
</dbReference>
<feature type="domain" description="CCHC-type" evidence="9">
    <location>
        <begin position="931"/>
        <end position="946"/>
    </location>
</feature>
<dbReference type="EMBL" id="JAQHRD010000003">
    <property type="protein sequence ID" value="KAJ6443540.1"/>
    <property type="molecule type" value="Genomic_DNA"/>
</dbReference>
<dbReference type="PROSITE" id="PS50158">
    <property type="entry name" value="ZF_CCHC"/>
    <property type="match status" value="7"/>
</dbReference>
<feature type="region of interest" description="Disordered" evidence="7">
    <location>
        <begin position="712"/>
        <end position="738"/>
    </location>
</feature>
<protein>
    <submittedName>
        <fullName evidence="10">U5 snrnp complex</fullName>
    </submittedName>
</protein>
<feature type="domain" description="CCHC-type" evidence="9">
    <location>
        <begin position="902"/>
        <end position="916"/>
    </location>
</feature>
<keyword evidence="3" id="KW-0677">Repeat</keyword>
<dbReference type="PROSITE" id="PS00678">
    <property type="entry name" value="WD_REPEATS_1"/>
    <property type="match status" value="2"/>
</dbReference>
<feature type="transmembrane region" description="Helical" evidence="8">
    <location>
        <begin position="582"/>
        <end position="602"/>
    </location>
</feature>
<evidence type="ECO:0000313" key="11">
    <source>
        <dbReference type="Proteomes" id="UP001163105"/>
    </source>
</evidence>
<dbReference type="FunFam" id="4.10.60.10:FF:000012">
    <property type="entry name" value="Cellular nucleic acid-binding protein"/>
    <property type="match status" value="1"/>
</dbReference>
<dbReference type="Gene3D" id="2.130.10.10">
    <property type="entry name" value="YVTN repeat-like/Quinoprotein amine dehydrogenase"/>
    <property type="match status" value="1"/>
</dbReference>
<keyword evidence="4" id="KW-0508">mRNA splicing</keyword>
<dbReference type="Gene3D" id="4.10.60.10">
    <property type="entry name" value="Zinc finger, CCHC-type"/>
    <property type="match status" value="3"/>
</dbReference>
<keyword evidence="8" id="KW-0812">Transmembrane</keyword>
<dbReference type="InterPro" id="IPR015943">
    <property type="entry name" value="WD40/YVTN_repeat-like_dom_sf"/>
</dbReference>
<reference evidence="10" key="1">
    <citation type="submission" date="2023-01" db="EMBL/GenBank/DDBJ databases">
        <title>The growth and conidiation of Purpureocillium lavendulum are regulated by nitrogen source and histone H3K14 acetylation.</title>
        <authorList>
            <person name="Tang P."/>
            <person name="Han J."/>
            <person name="Zhang C."/>
            <person name="Tang P."/>
            <person name="Qi F."/>
            <person name="Zhang K."/>
            <person name="Liang L."/>
        </authorList>
    </citation>
    <scope>NUCLEOTIDE SEQUENCE</scope>
    <source>
        <strain evidence="10">YMF1.00683</strain>
    </source>
</reference>
<keyword evidence="11" id="KW-1185">Reference proteome</keyword>
<name>A0AB34FX09_9HYPO</name>
<feature type="domain" description="CCHC-type" evidence="9">
    <location>
        <begin position="807"/>
        <end position="821"/>
    </location>
</feature>
<feature type="repeat" description="WD" evidence="6">
    <location>
        <begin position="226"/>
        <end position="260"/>
    </location>
</feature>
<feature type="compositionally biased region" description="Polar residues" evidence="7">
    <location>
        <begin position="478"/>
        <end position="493"/>
    </location>
</feature>
<evidence type="ECO:0000256" key="2">
    <source>
        <dbReference type="ARBA" id="ARBA00022664"/>
    </source>
</evidence>
<accession>A0AB34FX09</accession>
<proteinExistence type="predicted"/>
<keyword evidence="5" id="KW-0479">Metal-binding</keyword>
<dbReference type="SMART" id="SM00343">
    <property type="entry name" value="ZnF_C2HC"/>
    <property type="match status" value="7"/>
</dbReference>
<feature type="transmembrane region" description="Helical" evidence="8">
    <location>
        <begin position="614"/>
        <end position="640"/>
    </location>
</feature>
<dbReference type="GO" id="GO:0008270">
    <property type="term" value="F:zinc ion binding"/>
    <property type="evidence" value="ECO:0007669"/>
    <property type="project" value="UniProtKB-KW"/>
</dbReference>
<feature type="domain" description="CCHC-type" evidence="9">
    <location>
        <begin position="833"/>
        <end position="849"/>
    </location>
</feature>
<evidence type="ECO:0000256" key="8">
    <source>
        <dbReference type="SAM" id="Phobius"/>
    </source>
</evidence>
<feature type="region of interest" description="Disordered" evidence="7">
    <location>
        <begin position="425"/>
        <end position="559"/>
    </location>
</feature>
<dbReference type="InterPro" id="IPR020472">
    <property type="entry name" value="WD40_PAC1"/>
</dbReference>
<comment type="caution">
    <text evidence="10">The sequence shown here is derived from an EMBL/GenBank/DDBJ whole genome shotgun (WGS) entry which is preliminary data.</text>
</comment>
<dbReference type="Proteomes" id="UP001163105">
    <property type="component" value="Unassembled WGS sequence"/>
</dbReference>
<dbReference type="SUPFAM" id="SSF50978">
    <property type="entry name" value="WD40 repeat-like"/>
    <property type="match status" value="1"/>
</dbReference>
<dbReference type="SMART" id="SM00320">
    <property type="entry name" value="WD40"/>
    <property type="match status" value="7"/>
</dbReference>
<gene>
    <name evidence="10" type="primary">SNRNP40</name>
    <name evidence="10" type="ORF">O9K51_04719</name>
</gene>
<dbReference type="FunFam" id="4.10.60.10:FF:000016">
    <property type="entry name" value="Cellular nucleic acid-binding protein"/>
    <property type="match status" value="1"/>
</dbReference>
<dbReference type="InterPro" id="IPR052234">
    <property type="entry name" value="U5_snRNP_Component"/>
</dbReference>
<sequence length="974" mass="105127">MSAEKRPADDDPSSRMLVKRQNVSSSDGALARLNASSALVQTTTPRTSGLQAPVMELTGHSGEIFAAKFDPTGNLIASGSMDRSILLWRTYGDCENYGILNGHKGAVLDLRWSRDSEILYSASADMHLASWDLTSGTRIRRYIGHEEVINTMDVSKRGEELLVSGSDDSTIGIWDPRTKNAVDYIETDFPVTALAISQAGNEIYSGGIDNDIRVWDLRKKSVVYSMLGHSDTVTSLHVSPDAQSLLSYAMDATVKTWDIRPFAPTERHIRTFDGSNMGIEKNLLGASWDAEGKKIAAGSGDGTANVWSSETGKLLYKLPGHRGTVNCAEFAPGKEPIREFSDVHVKFELTKVVLTASSDRKMLLGELNLLDESNRLHGAAGEDAGISTPGVTRSGPWAIKSRTHNMTLGERAMERLRADLLSRARRDRQDAEMTETSRGAHTAGADGHRSRSHLPRLDTLRAFGRRGAGGETPKSPDPESNTAQVRPSRSPNSAAPLLPRVRMPLPPEPVVVSPGARQRSPSPPIQMTGAFPSPDATSYIAGGEGPAAGADSSDDDESGRPHPKRFLFCFPWVKSRRLRSQILTCFVSGMFLLMLLAIYLGLTLTGNIRQGELTIMIILVILTAAAFFAYSFVRLLLLIFQPDRRHRRRRGQVPDLMGQGGYVVPPKPIPVLLARDEEAAGVQSEASKLKPPAYGLWRESVRVDPDRLFWQRNGDAGPNAGRPETRTGPRPPSYASEDGVSYVMEMRPRPLKATMSSLSRRACYKCGNVGHYAEVCSSAERLCYNCKQPGHESNGCPLPRTTEAKQCYHCQGLGHVQADCPTLRLSGNATSGRCYNCGQPGHLARACPNPVGPMGRGAPMGRGGYAGFGGRGGFAGGPRPATCYKCGGPNHFARDCQAQAMKCYACGKLGHISRDCTAPNGGPLNTVGKTCYQCGEAGHISRDCPQKNAPGEINPEVDLSNVAAAPVAPIAPVA</sequence>
<dbReference type="AlphaFoldDB" id="A0AB34FX09"/>
<evidence type="ECO:0000256" key="5">
    <source>
        <dbReference type="PROSITE-ProRule" id="PRU00047"/>
    </source>
</evidence>
<dbReference type="GO" id="GO:0071013">
    <property type="term" value="C:catalytic step 2 spliceosome"/>
    <property type="evidence" value="ECO:0007669"/>
    <property type="project" value="TreeGrafter"/>
</dbReference>
<keyword evidence="5" id="KW-0862">Zinc</keyword>
<evidence type="ECO:0000256" key="6">
    <source>
        <dbReference type="PROSITE-ProRule" id="PRU00221"/>
    </source>
</evidence>
<evidence type="ECO:0000256" key="7">
    <source>
        <dbReference type="SAM" id="MobiDB-lite"/>
    </source>
</evidence>
<dbReference type="FunFam" id="4.10.60.10:FF:000085">
    <property type="entry name" value="Zinc knuckle nucleic acid binding protein, putative"/>
    <property type="match status" value="1"/>
</dbReference>
<dbReference type="Pfam" id="PF00400">
    <property type="entry name" value="WD40"/>
    <property type="match status" value="6"/>
</dbReference>